<dbReference type="GO" id="GO:0071916">
    <property type="term" value="F:dipeptide transmembrane transporter activity"/>
    <property type="evidence" value="ECO:0007669"/>
    <property type="project" value="TreeGrafter"/>
</dbReference>
<evidence type="ECO:0000256" key="2">
    <source>
        <dbReference type="ARBA" id="ARBA00022448"/>
    </source>
</evidence>
<reference evidence="10" key="2">
    <citation type="submission" date="2019-01" db="EMBL/GenBank/DDBJ databases">
        <title>Genome sequence of Desulfonema ishimotonii strain Tokyo 01.</title>
        <authorList>
            <person name="Fukui M."/>
        </authorList>
    </citation>
    <scope>NUCLEOTIDE SEQUENCE [LARGE SCALE GENOMIC DNA]</scope>
    <source>
        <strain evidence="10">Tokyo 01</strain>
    </source>
</reference>
<reference evidence="10" key="1">
    <citation type="submission" date="2017-11" db="EMBL/GenBank/DDBJ databases">
        <authorList>
            <person name="Watanabe M."/>
            <person name="Kojima H."/>
        </authorList>
    </citation>
    <scope>NUCLEOTIDE SEQUENCE [LARGE SCALE GENOMIC DNA]</scope>
    <source>
        <strain evidence="10">Tokyo 01</strain>
    </source>
</reference>
<evidence type="ECO:0000256" key="3">
    <source>
        <dbReference type="ARBA" id="ARBA00022475"/>
    </source>
</evidence>
<dbReference type="InterPro" id="IPR045621">
    <property type="entry name" value="BPD_transp_1_N"/>
</dbReference>
<dbReference type="Pfam" id="PF19300">
    <property type="entry name" value="BPD_transp_1_N"/>
    <property type="match status" value="1"/>
</dbReference>
<dbReference type="PANTHER" id="PTHR43163:SF8">
    <property type="entry name" value="D,D-DIPEPTIDE TRANSPORT SYSTEM PERMEASE PROTEIN DDPB-RELATED"/>
    <property type="match status" value="1"/>
</dbReference>
<dbReference type="Gene3D" id="1.10.3720.10">
    <property type="entry name" value="MetI-like"/>
    <property type="match status" value="1"/>
</dbReference>
<comment type="subcellular location">
    <subcellularLocation>
        <location evidence="1">Cell membrane</location>
        <topology evidence="1">Multi-pass membrane protein</topology>
    </subcellularLocation>
</comment>
<dbReference type="GO" id="GO:0005886">
    <property type="term" value="C:plasma membrane"/>
    <property type="evidence" value="ECO:0007669"/>
    <property type="project" value="UniProtKB-SubCell"/>
</dbReference>
<sequence length="196" mass="21533">MSSPPLPGHQSRRNRLPGPVREILKLSASVGLTFLGLLLITFIIGRVIPIDPVLAAVGDRAPADVYERVRVELGLHLPLYQQFLLYIGKVFRGDLGVSVLTANPVTADIFRVFPATLELATVATFFGVILGVPAGVFAAVHHRKWQDQIIRVVGLFGYSVPVFWLGLVDWCCFTENSPGCRDRGGWTYFSTASLTR</sequence>
<evidence type="ECO:0000256" key="6">
    <source>
        <dbReference type="ARBA" id="ARBA00023136"/>
    </source>
</evidence>
<keyword evidence="5 7" id="KW-1133">Transmembrane helix</keyword>
<accession>A0A401FVS1</accession>
<comment type="caution">
    <text evidence="9">The sequence shown here is derived from an EMBL/GenBank/DDBJ whole genome shotgun (WGS) entry which is preliminary data.</text>
</comment>
<dbReference type="InterPro" id="IPR000515">
    <property type="entry name" value="MetI-like"/>
</dbReference>
<dbReference type="InterPro" id="IPR035906">
    <property type="entry name" value="MetI-like_sf"/>
</dbReference>
<keyword evidence="6 7" id="KW-0472">Membrane</keyword>
<dbReference type="PANTHER" id="PTHR43163">
    <property type="entry name" value="DIPEPTIDE TRANSPORT SYSTEM PERMEASE PROTEIN DPPB-RELATED"/>
    <property type="match status" value="1"/>
</dbReference>
<organism evidence="9 10">
    <name type="scientific">Desulfonema ishimotonii</name>
    <dbReference type="NCBI Taxonomy" id="45657"/>
    <lineage>
        <taxon>Bacteria</taxon>
        <taxon>Pseudomonadati</taxon>
        <taxon>Thermodesulfobacteriota</taxon>
        <taxon>Desulfobacteria</taxon>
        <taxon>Desulfobacterales</taxon>
        <taxon>Desulfococcaceae</taxon>
        <taxon>Desulfonema</taxon>
    </lineage>
</organism>
<evidence type="ECO:0000313" key="10">
    <source>
        <dbReference type="Proteomes" id="UP000288096"/>
    </source>
</evidence>
<name>A0A401FVS1_9BACT</name>
<feature type="transmembrane region" description="Helical" evidence="7">
    <location>
        <begin position="152"/>
        <end position="170"/>
    </location>
</feature>
<gene>
    <name evidence="9" type="ORF">DENIS_2020</name>
</gene>
<feature type="domain" description="ABC transporter type 1 GsiC-like N-terminal" evidence="8">
    <location>
        <begin position="28"/>
        <end position="119"/>
    </location>
</feature>
<feature type="transmembrane region" description="Helical" evidence="7">
    <location>
        <begin position="23"/>
        <end position="44"/>
    </location>
</feature>
<keyword evidence="10" id="KW-1185">Reference proteome</keyword>
<dbReference type="CDD" id="cd06261">
    <property type="entry name" value="TM_PBP2"/>
    <property type="match status" value="1"/>
</dbReference>
<evidence type="ECO:0000256" key="4">
    <source>
        <dbReference type="ARBA" id="ARBA00022692"/>
    </source>
</evidence>
<dbReference type="AlphaFoldDB" id="A0A401FVS1"/>
<feature type="transmembrane region" description="Helical" evidence="7">
    <location>
        <begin position="119"/>
        <end position="140"/>
    </location>
</feature>
<evidence type="ECO:0000256" key="1">
    <source>
        <dbReference type="ARBA" id="ARBA00004651"/>
    </source>
</evidence>
<keyword evidence="3" id="KW-1003">Cell membrane</keyword>
<proteinExistence type="predicted"/>
<evidence type="ECO:0000256" key="7">
    <source>
        <dbReference type="SAM" id="Phobius"/>
    </source>
</evidence>
<evidence type="ECO:0000313" key="9">
    <source>
        <dbReference type="EMBL" id="GBC61060.1"/>
    </source>
</evidence>
<dbReference type="SUPFAM" id="SSF161098">
    <property type="entry name" value="MetI-like"/>
    <property type="match status" value="1"/>
</dbReference>
<evidence type="ECO:0000259" key="8">
    <source>
        <dbReference type="Pfam" id="PF19300"/>
    </source>
</evidence>
<dbReference type="EMBL" id="BEXT01000001">
    <property type="protein sequence ID" value="GBC61060.1"/>
    <property type="molecule type" value="Genomic_DNA"/>
</dbReference>
<protein>
    <submittedName>
        <fullName evidence="9">ABC transporter permease</fullName>
    </submittedName>
</protein>
<evidence type="ECO:0000256" key="5">
    <source>
        <dbReference type="ARBA" id="ARBA00022989"/>
    </source>
</evidence>
<keyword evidence="4 7" id="KW-0812">Transmembrane</keyword>
<keyword evidence="2" id="KW-0813">Transport</keyword>
<dbReference type="Proteomes" id="UP000288096">
    <property type="component" value="Unassembled WGS sequence"/>
</dbReference>